<dbReference type="InterPro" id="IPR007065">
    <property type="entry name" value="HPP"/>
</dbReference>
<feature type="transmembrane region" description="Helical" evidence="1">
    <location>
        <begin position="131"/>
        <end position="150"/>
    </location>
</feature>
<reference evidence="3 4" key="1">
    <citation type="submission" date="2016-04" db="EMBL/GenBank/DDBJ databases">
        <title>Draft genome sequence of freshwater magnetotactic bacteria Magnetospirillum marisnigri SP-1 and Magnetospirillum moscoviense BB-1.</title>
        <authorList>
            <person name="Koziaeva V."/>
            <person name="Dziuba M.V."/>
            <person name="Ivanov T.M."/>
            <person name="Kuznetsov B."/>
            <person name="Grouzdev D.S."/>
        </authorList>
    </citation>
    <scope>NUCLEOTIDE SEQUENCE [LARGE SCALE GENOMIC DNA]</scope>
    <source>
        <strain evidence="3 4">BB-1</strain>
    </source>
</reference>
<dbReference type="OrthoDB" id="9811720at2"/>
<name>A0A178MXL0_9PROT</name>
<dbReference type="PANTHER" id="PTHR33741">
    <property type="entry name" value="TRANSMEMBRANE PROTEIN DDB_G0269096-RELATED"/>
    <property type="match status" value="1"/>
</dbReference>
<dbReference type="AlphaFoldDB" id="A0A178MXL0"/>
<dbReference type="Proteomes" id="UP000078543">
    <property type="component" value="Unassembled WGS sequence"/>
</dbReference>
<keyword evidence="1" id="KW-0812">Transmembrane</keyword>
<evidence type="ECO:0000259" key="2">
    <source>
        <dbReference type="Pfam" id="PF04982"/>
    </source>
</evidence>
<dbReference type="EMBL" id="LWQU01000119">
    <property type="protein sequence ID" value="OAN54261.1"/>
    <property type="molecule type" value="Genomic_DNA"/>
</dbReference>
<sequence length="167" mass="17631">MPRRFVHRHQEPVHPRTWIKAALGGLIGVGMVAMLGEWSGLPLLVAPLGASAVLLFGMPDNPLSQPANLIGGHLIATTLALLLDAWLPNSFWTMALAVGLVIGILGMARLTHPPAGADPIVVMMAHPGWDFLLTPVLAGTVALVLLALAIHRLPPRVVYPLPVGRSG</sequence>
<protein>
    <recommendedName>
        <fullName evidence="2">HPP transmembrane region domain-containing protein</fullName>
    </recommendedName>
</protein>
<dbReference type="RefSeq" id="WP_068498482.1">
    <property type="nucleotide sequence ID" value="NZ_LWQU01000119.1"/>
</dbReference>
<proteinExistence type="predicted"/>
<gene>
    <name evidence="3" type="ORF">A6A05_08815</name>
</gene>
<keyword evidence="4" id="KW-1185">Reference proteome</keyword>
<evidence type="ECO:0000256" key="1">
    <source>
        <dbReference type="SAM" id="Phobius"/>
    </source>
</evidence>
<keyword evidence="1" id="KW-0472">Membrane</keyword>
<dbReference type="InterPro" id="IPR058581">
    <property type="entry name" value="TM_HPP"/>
</dbReference>
<evidence type="ECO:0000313" key="4">
    <source>
        <dbReference type="Proteomes" id="UP000078543"/>
    </source>
</evidence>
<dbReference type="PANTHER" id="PTHR33741:SF5">
    <property type="entry name" value="TRANSMEMBRANE PROTEIN DDB_G0269096-RELATED"/>
    <property type="match status" value="1"/>
</dbReference>
<feature type="transmembrane region" description="Helical" evidence="1">
    <location>
        <begin position="65"/>
        <end position="83"/>
    </location>
</feature>
<dbReference type="STRING" id="1437059.A6A05_08815"/>
<dbReference type="Pfam" id="PF04982">
    <property type="entry name" value="TM_HPP"/>
    <property type="match status" value="1"/>
</dbReference>
<feature type="transmembrane region" description="Helical" evidence="1">
    <location>
        <begin position="90"/>
        <end position="111"/>
    </location>
</feature>
<feature type="transmembrane region" description="Helical" evidence="1">
    <location>
        <begin position="21"/>
        <end position="45"/>
    </location>
</feature>
<keyword evidence="1" id="KW-1133">Transmembrane helix</keyword>
<comment type="caution">
    <text evidence="3">The sequence shown here is derived from an EMBL/GenBank/DDBJ whole genome shotgun (WGS) entry which is preliminary data.</text>
</comment>
<evidence type="ECO:0000313" key="3">
    <source>
        <dbReference type="EMBL" id="OAN54261.1"/>
    </source>
</evidence>
<organism evidence="3 4">
    <name type="scientific">Magnetospirillum moscoviense</name>
    <dbReference type="NCBI Taxonomy" id="1437059"/>
    <lineage>
        <taxon>Bacteria</taxon>
        <taxon>Pseudomonadati</taxon>
        <taxon>Pseudomonadota</taxon>
        <taxon>Alphaproteobacteria</taxon>
        <taxon>Rhodospirillales</taxon>
        <taxon>Rhodospirillaceae</taxon>
        <taxon>Magnetospirillum</taxon>
    </lineage>
</organism>
<feature type="domain" description="HPP transmembrane region" evidence="2">
    <location>
        <begin position="12"/>
        <end position="160"/>
    </location>
</feature>
<accession>A0A178MXL0</accession>